<keyword evidence="2" id="KW-1185">Reference proteome</keyword>
<evidence type="ECO:0000313" key="2">
    <source>
        <dbReference type="Proteomes" id="UP001222118"/>
    </source>
</evidence>
<sequence length="103" mass="10957">MNQIQAAEDAGQFDCQSCGACCAYSADWPRFSTEPETDLDLIPEKLVAVDLGGMACDGERCRALKGEVGKAATCTIYQVRPVVCRTCMPGDAECLTARAAFGL</sequence>
<proteinExistence type="predicted"/>
<evidence type="ECO:0000313" key="1">
    <source>
        <dbReference type="EMBL" id="WDR04558.1"/>
    </source>
</evidence>
<dbReference type="RefSeq" id="WP_282210079.1">
    <property type="nucleotide sequence ID" value="NZ_CP118247.1"/>
</dbReference>
<organism evidence="1 2">
    <name type="scientific">Devosia rhodophyticola</name>
    <dbReference type="NCBI Taxonomy" id="3026423"/>
    <lineage>
        <taxon>Bacteria</taxon>
        <taxon>Pseudomonadati</taxon>
        <taxon>Pseudomonadota</taxon>
        <taxon>Alphaproteobacteria</taxon>
        <taxon>Hyphomicrobiales</taxon>
        <taxon>Devosiaceae</taxon>
        <taxon>Devosia</taxon>
    </lineage>
</organism>
<accession>A0ABY7YTX6</accession>
<dbReference type="InterPro" id="IPR005358">
    <property type="entry name" value="Puta_zinc/iron-chelating_dom"/>
</dbReference>
<name>A0ABY7YTX6_9HYPH</name>
<dbReference type="Pfam" id="PF03692">
    <property type="entry name" value="CxxCxxCC"/>
    <property type="match status" value="1"/>
</dbReference>
<dbReference type="EMBL" id="CP118247">
    <property type="protein sequence ID" value="WDR04558.1"/>
    <property type="molecule type" value="Genomic_DNA"/>
</dbReference>
<dbReference type="Proteomes" id="UP001222118">
    <property type="component" value="Chromosome"/>
</dbReference>
<reference evidence="1 2" key="1">
    <citation type="submission" date="2023-02" db="EMBL/GenBank/DDBJ databases">
        <title>Devosia chondri sp. nov., isolated from the phycosphere of marine algae.</title>
        <authorList>
            <person name="Kim J.M."/>
            <person name="Lee J.K."/>
            <person name="Choi B.J."/>
            <person name="Bayburt H."/>
            <person name="Jeon C.O."/>
        </authorList>
    </citation>
    <scope>NUCLEOTIDE SEQUENCE [LARGE SCALE GENOMIC DNA]</scope>
    <source>
        <strain evidence="1 2">G2-5</strain>
    </source>
</reference>
<protein>
    <submittedName>
        <fullName evidence="1">YkgJ family cysteine cluster protein</fullName>
    </submittedName>
</protein>
<gene>
    <name evidence="1" type="ORF">PSQ90_09445</name>
</gene>